<dbReference type="SUPFAM" id="SSF52540">
    <property type="entry name" value="P-loop containing nucleoside triphosphate hydrolases"/>
    <property type="match status" value="1"/>
</dbReference>
<protein>
    <submittedName>
        <fullName evidence="3">KAP family P-loop domain protein</fullName>
    </submittedName>
</protein>
<keyword evidence="1" id="KW-0812">Transmembrane</keyword>
<dbReference type="InterPro" id="IPR027417">
    <property type="entry name" value="P-loop_NTPase"/>
</dbReference>
<sequence>MFTSVRELDRTRNVATIFRRAEARATSAGRGKQYSVDDLVRALLESEGEYVGYLSMMGVEPAELLEAYEDVRTGQVIMNLLNDTASSEDHLGYTAYADAISSFLKSPGTSAPLSISIQAPWGVGKSSLMKMIRDRIDRQKASPELRDKTTERQLTLGQVMRFLDRKKDADTPVLLDPANLAVAEAAADGSSRPTPASWRWRNRIRAVFAPVIEFYHQTSQAKAAAKQDLPARNAFAAGDAIPSASRDSMLTIWFNAWKYESSEQVWAGLVDAIVSQISDRLPVREREAFLLRLHLSRIDDGIVRRKIYDRIATVWLAQARRAALLGASAMLSFLGLGAARAAFPELGPITSRLSQYGYPGAIASLILLALYLVGRYWITQRQTQAEPARFSLAPYLTVPDYTQSVGAIHQIHADLKRVLTAAPKESSGEHSPIVIFVDDLDRCSPAKIANVVEGVSMLLASDTYRCMFVIGMDPQMIAAALDKAHEDIRQRLPSYERGVPLGWRFMDKFVQLPFTIPPQAKLDNYLKSLGASARHASASITKPSASVDPDVTPPAAFISAASDGVGSVMPSVSPSAAVKASTPAADSRDVGHIIRELGRHSAGNPREIKRMVNLARLYLSLRNARRRIDPQWRAPSLDHYARWITLTLRWPDMMRWLQWGADEAPRQVAEDAAANLVVRRLETLEQATRGTTCVIDWASQIEQALHLSQGDAVEWRKDSKLFEFFQYCAQPASGKRLSDSARSGFW</sequence>
<dbReference type="InterPro" id="IPR052754">
    <property type="entry name" value="NTPase_KAP_P-loop"/>
</dbReference>
<feature type="transmembrane region" description="Helical" evidence="1">
    <location>
        <begin position="322"/>
        <end position="343"/>
    </location>
</feature>
<feature type="transmembrane region" description="Helical" evidence="1">
    <location>
        <begin position="355"/>
        <end position="374"/>
    </location>
</feature>
<proteinExistence type="predicted"/>
<evidence type="ECO:0000256" key="1">
    <source>
        <dbReference type="SAM" id="Phobius"/>
    </source>
</evidence>
<keyword evidence="1" id="KW-1133">Transmembrane helix</keyword>
<dbReference type="AlphaFoldDB" id="A0AAW3ETL4"/>
<evidence type="ECO:0000313" key="4">
    <source>
        <dbReference type="Proteomes" id="UP000029590"/>
    </source>
</evidence>
<dbReference type="InterPro" id="IPR011646">
    <property type="entry name" value="KAP_P-loop"/>
</dbReference>
<gene>
    <name evidence="3" type="ORF">DM48_6659</name>
</gene>
<feature type="domain" description="KAP NTPase" evidence="2">
    <location>
        <begin position="93"/>
        <end position="614"/>
    </location>
</feature>
<dbReference type="EMBL" id="JPGG01000018">
    <property type="protein sequence ID" value="KGC10435.1"/>
    <property type="molecule type" value="Genomic_DNA"/>
</dbReference>
<dbReference type="KEGG" id="bgo:BM43_2236"/>
<accession>A0AAW3ETL4</accession>
<reference evidence="3 4" key="1">
    <citation type="submission" date="2014-04" db="EMBL/GenBank/DDBJ databases">
        <authorList>
            <person name="Bishop-Lilly K.A."/>
            <person name="Broomall S.M."/>
            <person name="Chain P.S."/>
            <person name="Chertkov O."/>
            <person name="Coyne S.R."/>
            <person name="Daligault H.E."/>
            <person name="Davenport K.W."/>
            <person name="Erkkila T."/>
            <person name="Frey K.G."/>
            <person name="Gibbons H.S."/>
            <person name="Gu W."/>
            <person name="Jaissle J."/>
            <person name="Johnson S.L."/>
            <person name="Koroleva G.I."/>
            <person name="Ladner J.T."/>
            <person name="Lo C.-C."/>
            <person name="Minogue T.D."/>
            <person name="Munk C."/>
            <person name="Palacios G.F."/>
            <person name="Redden C.L."/>
            <person name="Rosenzweig C.N."/>
            <person name="Scholz M.B."/>
            <person name="Teshima H."/>
            <person name="Xu Y."/>
        </authorList>
    </citation>
    <scope>NUCLEOTIDE SEQUENCE [LARGE SCALE GENOMIC DNA]</scope>
    <source>
        <strain evidence="4">gladioli</strain>
    </source>
</reference>
<dbReference type="Pfam" id="PF07693">
    <property type="entry name" value="KAP_NTPase"/>
    <property type="match status" value="1"/>
</dbReference>
<evidence type="ECO:0000259" key="2">
    <source>
        <dbReference type="Pfam" id="PF07693"/>
    </source>
</evidence>
<comment type="caution">
    <text evidence="3">The sequence shown here is derived from an EMBL/GenBank/DDBJ whole genome shotgun (WGS) entry which is preliminary data.</text>
</comment>
<name>A0AAW3ETL4_BURGA</name>
<dbReference type="Proteomes" id="UP000029590">
    <property type="component" value="Unassembled WGS sequence"/>
</dbReference>
<evidence type="ECO:0000313" key="3">
    <source>
        <dbReference type="EMBL" id="KGC10435.1"/>
    </source>
</evidence>
<dbReference type="PANTHER" id="PTHR22674">
    <property type="entry name" value="NTPASE, KAP FAMILY P-LOOP DOMAIN-CONTAINING 1"/>
    <property type="match status" value="1"/>
</dbReference>
<organism evidence="3 4">
    <name type="scientific">Burkholderia gladioli</name>
    <name type="common">Pseudomonas marginata</name>
    <name type="synonym">Phytomonas marginata</name>
    <dbReference type="NCBI Taxonomy" id="28095"/>
    <lineage>
        <taxon>Bacteria</taxon>
        <taxon>Pseudomonadati</taxon>
        <taxon>Pseudomonadota</taxon>
        <taxon>Betaproteobacteria</taxon>
        <taxon>Burkholderiales</taxon>
        <taxon>Burkholderiaceae</taxon>
        <taxon>Burkholderia</taxon>
    </lineage>
</organism>
<dbReference type="PANTHER" id="PTHR22674:SF6">
    <property type="entry name" value="NTPASE KAP FAMILY P-LOOP DOMAIN-CONTAINING PROTEIN 1"/>
    <property type="match status" value="1"/>
</dbReference>
<keyword evidence="1" id="KW-0472">Membrane</keyword>